<dbReference type="RefSeq" id="WP_154233729.1">
    <property type="nucleotide sequence ID" value="NZ_CP072520.1"/>
</dbReference>
<evidence type="ECO:0000313" key="3">
    <source>
        <dbReference type="Proteomes" id="UP000027834"/>
    </source>
</evidence>
<feature type="transmembrane region" description="Helical" evidence="1">
    <location>
        <begin position="20"/>
        <end position="41"/>
    </location>
</feature>
<evidence type="ECO:0000313" key="2">
    <source>
        <dbReference type="EMBL" id="QTO19583.1"/>
    </source>
</evidence>
<sequence>MGVMHSVIAWMSESANASLAGWAQAIGGALAVVAAFLFPTLQSRREAKLRADDRRIATLAHAGALRLIAIECEEAIHELVGTLQLAPDSPPRHYGFPLPDHPQLGIFAESMGDLLPRISSLLQQPALHDDQIKALVAIRSCLKEARLIFDGVHSPYQEFDSKRKEQARTVLDRIQTLRQEAQTVYATISA</sequence>
<accession>A0A8A8D426</accession>
<proteinExistence type="predicted"/>
<reference evidence="2" key="1">
    <citation type="submission" date="2014-04" db="EMBL/GenBank/DDBJ databases">
        <authorList>
            <person name="Ho Y.-N."/>
            <person name="Huang C.-C."/>
        </authorList>
    </citation>
    <scope>NUCLEOTIDE SEQUENCE</scope>
    <source>
        <strain evidence="2">869T2</strain>
    </source>
</reference>
<keyword evidence="1" id="KW-0472">Membrane</keyword>
<dbReference type="Proteomes" id="UP000027834">
    <property type="component" value="Chromosome 1"/>
</dbReference>
<keyword evidence="3" id="KW-1185">Reference proteome</keyword>
<gene>
    <name evidence="2" type="ORF">DT99_004885</name>
</gene>
<organism evidence="2 3">
    <name type="scientific">Burkholderia seminalis</name>
    <dbReference type="NCBI Taxonomy" id="488731"/>
    <lineage>
        <taxon>Bacteria</taxon>
        <taxon>Pseudomonadati</taxon>
        <taxon>Pseudomonadota</taxon>
        <taxon>Betaproteobacteria</taxon>
        <taxon>Burkholderiales</taxon>
        <taxon>Burkholderiaceae</taxon>
        <taxon>Burkholderia</taxon>
        <taxon>Burkholderia cepacia complex</taxon>
    </lineage>
</organism>
<keyword evidence="1" id="KW-1133">Transmembrane helix</keyword>
<name>A0A8A8D426_9BURK</name>
<keyword evidence="1" id="KW-0812">Transmembrane</keyword>
<evidence type="ECO:0000256" key="1">
    <source>
        <dbReference type="SAM" id="Phobius"/>
    </source>
</evidence>
<dbReference type="AlphaFoldDB" id="A0A8A8D426"/>
<reference evidence="2" key="2">
    <citation type="submission" date="2021-03" db="EMBL/GenBank/DDBJ databases">
        <title>Complete genome sequence of Burkholderia seminalis 869T2.</title>
        <authorList>
            <person name="Hung S.-H."/>
            <person name="Huang C.-T."/>
            <person name="Huang C.-C."/>
            <person name="Kuo C.-H."/>
        </authorList>
    </citation>
    <scope>NUCLEOTIDE SEQUENCE</scope>
    <source>
        <strain evidence="2">869T2</strain>
    </source>
</reference>
<protein>
    <submittedName>
        <fullName evidence="2">Uncharacterized protein</fullName>
    </submittedName>
</protein>
<dbReference type="EMBL" id="CP072520">
    <property type="protein sequence ID" value="QTO19583.1"/>
    <property type="molecule type" value="Genomic_DNA"/>
</dbReference>